<reference evidence="2" key="1">
    <citation type="journal article" date="2023" name="Plant J.">
        <title>The genome of the king protea, Protea cynaroides.</title>
        <authorList>
            <person name="Chang J."/>
            <person name="Duong T.A."/>
            <person name="Schoeman C."/>
            <person name="Ma X."/>
            <person name="Roodt D."/>
            <person name="Barker N."/>
            <person name="Li Z."/>
            <person name="Van de Peer Y."/>
            <person name="Mizrachi E."/>
        </authorList>
    </citation>
    <scope>NUCLEOTIDE SEQUENCE</scope>
    <source>
        <tissue evidence="2">Young leaves</tissue>
    </source>
</reference>
<dbReference type="OrthoDB" id="955245at2759"/>
<proteinExistence type="predicted"/>
<comment type="caution">
    <text evidence="2">The sequence shown here is derived from an EMBL/GenBank/DDBJ whole genome shotgun (WGS) entry which is preliminary data.</text>
</comment>
<keyword evidence="3" id="KW-1185">Reference proteome</keyword>
<evidence type="ECO:0000313" key="2">
    <source>
        <dbReference type="EMBL" id="KAJ4980936.1"/>
    </source>
</evidence>
<accession>A0A9Q0L278</accession>
<name>A0A9Q0L278_9MAGN</name>
<dbReference type="EMBL" id="JAMYWD010000001">
    <property type="protein sequence ID" value="KAJ4980936.1"/>
    <property type="molecule type" value="Genomic_DNA"/>
</dbReference>
<dbReference type="AlphaFoldDB" id="A0A9Q0L278"/>
<sequence length="104" mass="11643">MIQHYLLQTIPWLSSSISRPILLTPTSLQRHFLKRYSKSKESNEHVIGERGRSTAEEFSRVAKEKAESVSQAAKETLEDGKEAVVGSTDGKSAKQKNKENGKKD</sequence>
<feature type="region of interest" description="Disordered" evidence="1">
    <location>
        <begin position="67"/>
        <end position="104"/>
    </location>
</feature>
<evidence type="ECO:0000256" key="1">
    <source>
        <dbReference type="SAM" id="MobiDB-lite"/>
    </source>
</evidence>
<organism evidence="2 3">
    <name type="scientific">Protea cynaroides</name>
    <dbReference type="NCBI Taxonomy" id="273540"/>
    <lineage>
        <taxon>Eukaryota</taxon>
        <taxon>Viridiplantae</taxon>
        <taxon>Streptophyta</taxon>
        <taxon>Embryophyta</taxon>
        <taxon>Tracheophyta</taxon>
        <taxon>Spermatophyta</taxon>
        <taxon>Magnoliopsida</taxon>
        <taxon>Proteales</taxon>
        <taxon>Proteaceae</taxon>
        <taxon>Protea</taxon>
    </lineage>
</organism>
<gene>
    <name evidence="2" type="ORF">NE237_031773</name>
</gene>
<protein>
    <submittedName>
        <fullName evidence="2">Uncharacterized protein</fullName>
    </submittedName>
</protein>
<evidence type="ECO:0000313" key="3">
    <source>
        <dbReference type="Proteomes" id="UP001141806"/>
    </source>
</evidence>
<dbReference type="Proteomes" id="UP001141806">
    <property type="component" value="Unassembled WGS sequence"/>
</dbReference>